<dbReference type="EMBL" id="CP015217">
    <property type="protein sequence ID" value="AOP34865.1"/>
    <property type="molecule type" value="Genomic_DNA"/>
</dbReference>
<proteinExistence type="predicted"/>
<dbReference type="SMART" id="SM00867">
    <property type="entry name" value="YceI"/>
    <property type="match status" value="1"/>
</dbReference>
<protein>
    <recommendedName>
        <fullName evidence="2">Lipid/polyisoprenoid-binding YceI-like domain-containing protein</fullName>
    </recommendedName>
</protein>
<organism evidence="3 4">
    <name type="scientific">Leptospira tipperaryensis</name>
    <dbReference type="NCBI Taxonomy" id="2564040"/>
    <lineage>
        <taxon>Bacteria</taxon>
        <taxon>Pseudomonadati</taxon>
        <taxon>Spirochaetota</taxon>
        <taxon>Spirochaetia</taxon>
        <taxon>Leptospirales</taxon>
        <taxon>Leptospiraceae</taxon>
        <taxon>Leptospira</taxon>
    </lineage>
</organism>
<dbReference type="AlphaFoldDB" id="A0A1D7UZ49"/>
<accession>A0A1D7UZ49</accession>
<dbReference type="InterPro" id="IPR007372">
    <property type="entry name" value="Lipid/polyisoprenoid-bd_YceI"/>
</dbReference>
<evidence type="ECO:0000259" key="2">
    <source>
        <dbReference type="SMART" id="SM00867"/>
    </source>
</evidence>
<evidence type="ECO:0000313" key="4">
    <source>
        <dbReference type="Proteomes" id="UP000094197"/>
    </source>
</evidence>
<feature type="domain" description="Lipid/polyisoprenoid-binding YceI-like" evidence="2">
    <location>
        <begin position="30"/>
        <end position="205"/>
    </location>
</feature>
<name>A0A1D7UZ49_9LEPT</name>
<dbReference type="OrthoDB" id="338777at2"/>
<feature type="chain" id="PRO_5009100400" description="Lipid/polyisoprenoid-binding YceI-like domain-containing protein" evidence="1">
    <location>
        <begin position="20"/>
        <end position="209"/>
    </location>
</feature>
<reference evidence="3 4" key="1">
    <citation type="submission" date="2016-04" db="EMBL/GenBank/DDBJ databases">
        <title>Complete genome seqeunce of Leptospira alstonii serovar Room22.</title>
        <authorList>
            <person name="Nally J.E."/>
            <person name="Bayles D.O."/>
            <person name="Hurley D."/>
            <person name="Fanning S."/>
            <person name="McMahon B.J."/>
            <person name="Arent Z."/>
        </authorList>
    </citation>
    <scope>NUCLEOTIDE SEQUENCE [LARGE SCALE GENOMIC DNA]</scope>
    <source>
        <strain evidence="3 4">GWTS #1</strain>
    </source>
</reference>
<sequence>MKRIILFYCLILLPFVAGFSEEPAKNKNCSYTYDHTSTKFGWKAFKFTEKTGVGGSFDKIEVDGTSSGKSPEKALKGLKFTIDPNTVNSGNNERDAKIKSAFFFPLRKNGKIEGKVLSAELNSEKKAGKGVVQLSFNGVTKKIDVNFTIQEESQIEASAKIELGDYKALSSVEALNKVCNDLHKGKDGISKLWPDVELTISTKLKSECK</sequence>
<dbReference type="InterPro" id="IPR036761">
    <property type="entry name" value="TTHA0802/YceI-like_sf"/>
</dbReference>
<evidence type="ECO:0000256" key="1">
    <source>
        <dbReference type="SAM" id="SignalP"/>
    </source>
</evidence>
<feature type="signal peptide" evidence="1">
    <location>
        <begin position="1"/>
        <end position="19"/>
    </location>
</feature>
<gene>
    <name evidence="3" type="ORF">A0128_14020</name>
</gene>
<dbReference type="SUPFAM" id="SSF101874">
    <property type="entry name" value="YceI-like"/>
    <property type="match status" value="1"/>
</dbReference>
<dbReference type="KEGG" id="laj:A0128_14020"/>
<keyword evidence="4" id="KW-1185">Reference proteome</keyword>
<dbReference type="RefSeq" id="WP_069608082.1">
    <property type="nucleotide sequence ID" value="NZ_CP015217.1"/>
</dbReference>
<dbReference type="Pfam" id="PF04264">
    <property type="entry name" value="YceI"/>
    <property type="match status" value="1"/>
</dbReference>
<dbReference type="Proteomes" id="UP000094197">
    <property type="component" value="Chromosome 1"/>
</dbReference>
<evidence type="ECO:0000313" key="3">
    <source>
        <dbReference type="EMBL" id="AOP34865.1"/>
    </source>
</evidence>
<keyword evidence="1" id="KW-0732">Signal</keyword>
<dbReference type="Gene3D" id="2.40.128.110">
    <property type="entry name" value="Lipid/polyisoprenoid-binding, YceI-like"/>
    <property type="match status" value="1"/>
</dbReference>